<reference evidence="1" key="2">
    <citation type="journal article" date="2015" name="Fish Shellfish Immunol.">
        <title>Early steps in the European eel (Anguilla anguilla)-Vibrio vulnificus interaction in the gills: Role of the RtxA13 toxin.</title>
        <authorList>
            <person name="Callol A."/>
            <person name="Pajuelo D."/>
            <person name="Ebbesson L."/>
            <person name="Teles M."/>
            <person name="MacKenzie S."/>
            <person name="Amaro C."/>
        </authorList>
    </citation>
    <scope>NUCLEOTIDE SEQUENCE</scope>
</reference>
<accession>A0A0E9SIQ9</accession>
<dbReference type="EMBL" id="GBXM01068199">
    <property type="protein sequence ID" value="JAH40378.1"/>
    <property type="molecule type" value="Transcribed_RNA"/>
</dbReference>
<reference evidence="1" key="1">
    <citation type="submission" date="2014-11" db="EMBL/GenBank/DDBJ databases">
        <authorList>
            <person name="Amaro Gonzalez C."/>
        </authorList>
    </citation>
    <scope>NUCLEOTIDE SEQUENCE</scope>
</reference>
<sequence>MRSSKLHLGSVWNSTSVTMQTMRQDCH</sequence>
<organism evidence="1">
    <name type="scientific">Anguilla anguilla</name>
    <name type="common">European freshwater eel</name>
    <name type="synonym">Muraena anguilla</name>
    <dbReference type="NCBI Taxonomy" id="7936"/>
    <lineage>
        <taxon>Eukaryota</taxon>
        <taxon>Metazoa</taxon>
        <taxon>Chordata</taxon>
        <taxon>Craniata</taxon>
        <taxon>Vertebrata</taxon>
        <taxon>Euteleostomi</taxon>
        <taxon>Actinopterygii</taxon>
        <taxon>Neopterygii</taxon>
        <taxon>Teleostei</taxon>
        <taxon>Anguilliformes</taxon>
        <taxon>Anguillidae</taxon>
        <taxon>Anguilla</taxon>
    </lineage>
</organism>
<evidence type="ECO:0000313" key="1">
    <source>
        <dbReference type="EMBL" id="JAH40378.1"/>
    </source>
</evidence>
<protein>
    <submittedName>
        <fullName evidence="1">Uncharacterized protein</fullName>
    </submittedName>
</protein>
<dbReference type="AlphaFoldDB" id="A0A0E9SIQ9"/>
<proteinExistence type="predicted"/>
<name>A0A0E9SIQ9_ANGAN</name>